<sequence>MFSGVNFCLNRMRTIKAKIFLWGITLEFDDWVCLEAGEDDYVIARFEVRVKEKNPLVLNKLSYSKFLFVTQQYLNIKLEPAKQSICEPVLDTPDPLSFDEYWRTREVLKKHFAK</sequence>
<gene>
    <name evidence="1" type="ORF">VIS19158_23322</name>
</gene>
<name>F9RQJ0_9VIBR</name>
<dbReference type="AlphaFoldDB" id="F9RQJ0"/>
<reference evidence="1 2" key="1">
    <citation type="journal article" date="2012" name="Int. J. Syst. Evol. Microbiol.">
        <title>Vibrio caribbeanicus sp. nov., isolated from the marine sponge Scleritoderma cyanea.</title>
        <authorList>
            <person name="Hoffmann M."/>
            <person name="Monday S.R."/>
            <person name="Allard M.W."/>
            <person name="Strain E.A."/>
            <person name="Whittaker P."/>
            <person name="Naum M."/>
            <person name="McCarthy P.J."/>
            <person name="Lopez J.V."/>
            <person name="Fischer M."/>
            <person name="Brown E.W."/>
        </authorList>
    </citation>
    <scope>NUCLEOTIDE SEQUENCE [LARGE SCALE GENOMIC DNA]</scope>
    <source>
        <strain evidence="1 2">LMG 19158</strain>
    </source>
</reference>
<dbReference type="EMBL" id="AFWE01000165">
    <property type="protein sequence ID" value="EGU34091.1"/>
    <property type="molecule type" value="Genomic_DNA"/>
</dbReference>
<proteinExistence type="predicted"/>
<organism evidence="1 2">
    <name type="scientific">Vibrio scophthalmi LMG 19158</name>
    <dbReference type="NCBI Taxonomy" id="870967"/>
    <lineage>
        <taxon>Bacteria</taxon>
        <taxon>Pseudomonadati</taxon>
        <taxon>Pseudomonadota</taxon>
        <taxon>Gammaproteobacteria</taxon>
        <taxon>Vibrionales</taxon>
        <taxon>Vibrionaceae</taxon>
        <taxon>Vibrio</taxon>
    </lineage>
</organism>
<accession>F9RQJ0</accession>
<dbReference type="Proteomes" id="UP000004349">
    <property type="component" value="Unassembled WGS sequence"/>
</dbReference>
<comment type="caution">
    <text evidence="1">The sequence shown here is derived from an EMBL/GenBank/DDBJ whole genome shotgun (WGS) entry which is preliminary data.</text>
</comment>
<protein>
    <submittedName>
        <fullName evidence="1">Uncharacterized protein</fullName>
    </submittedName>
</protein>
<evidence type="ECO:0000313" key="2">
    <source>
        <dbReference type="Proteomes" id="UP000004349"/>
    </source>
</evidence>
<dbReference type="eggNOG" id="ENOG5031PRT">
    <property type="taxonomic scope" value="Bacteria"/>
</dbReference>
<evidence type="ECO:0000313" key="1">
    <source>
        <dbReference type="EMBL" id="EGU34091.1"/>
    </source>
</evidence>